<dbReference type="Proteomes" id="UP001392437">
    <property type="component" value="Unassembled WGS sequence"/>
</dbReference>
<name>A0AAW0R220_9PEZI</name>
<gene>
    <name evidence="2" type="ORF">PG999_005383</name>
</gene>
<dbReference type="AlphaFoldDB" id="A0AAW0R220"/>
<dbReference type="EMBL" id="JAQQWP010000004">
    <property type="protein sequence ID" value="KAK8121263.1"/>
    <property type="molecule type" value="Genomic_DNA"/>
</dbReference>
<sequence length="325" mass="37451">MLDEDDSSDGEDSSGDESVDEPPIRPPRADRDLEERMNKRLEHTARINQIRENRAEWRARLKNYRQATGNANAILPEDTRDFIFMEYLPLGDLQHVLYRVVDGSTTVVAGSNDRTVETIPNEILWSFWLCWPAMHDYDEKDDPDDGIGQGGSGVGPMPTKIDIKMEDMLTRPDSQVEAEHDVIPMLKEQFTPDWDYIPLDRDGDDIVNEPVAGNFDDHSNVFQCALVMWQLITLCIPPRPPRLVTERLPPNRFEQSYGVLLFDPKYRDVDRELRTTIFRCLKHVPSERPTLETLQAQALRAVARRNRDATPGEVRGWVQEYIYDA</sequence>
<protein>
    <submittedName>
        <fullName evidence="2">Kinase-like domain-containing protein</fullName>
    </submittedName>
</protein>
<keyword evidence="3" id="KW-1185">Reference proteome</keyword>
<dbReference type="Gene3D" id="1.10.510.10">
    <property type="entry name" value="Transferase(Phosphotransferase) domain 1"/>
    <property type="match status" value="1"/>
</dbReference>
<evidence type="ECO:0000313" key="3">
    <source>
        <dbReference type="Proteomes" id="UP001392437"/>
    </source>
</evidence>
<keyword evidence="2" id="KW-0418">Kinase</keyword>
<reference evidence="2 3" key="1">
    <citation type="submission" date="2023-01" db="EMBL/GenBank/DDBJ databases">
        <title>Analysis of 21 Apiospora genomes using comparative genomics revels a genus with tremendous synthesis potential of carbohydrate active enzymes and secondary metabolites.</title>
        <authorList>
            <person name="Sorensen T."/>
        </authorList>
    </citation>
    <scope>NUCLEOTIDE SEQUENCE [LARGE SCALE GENOMIC DNA]</scope>
    <source>
        <strain evidence="2 3">CBS 117206</strain>
    </source>
</reference>
<evidence type="ECO:0000313" key="2">
    <source>
        <dbReference type="EMBL" id="KAK8121263.1"/>
    </source>
</evidence>
<proteinExistence type="predicted"/>
<accession>A0AAW0R220</accession>
<evidence type="ECO:0000256" key="1">
    <source>
        <dbReference type="SAM" id="MobiDB-lite"/>
    </source>
</evidence>
<feature type="compositionally biased region" description="Acidic residues" evidence="1">
    <location>
        <begin position="1"/>
        <end position="20"/>
    </location>
</feature>
<comment type="caution">
    <text evidence="2">The sequence shown here is derived from an EMBL/GenBank/DDBJ whole genome shotgun (WGS) entry which is preliminary data.</text>
</comment>
<feature type="region of interest" description="Disordered" evidence="1">
    <location>
        <begin position="1"/>
        <end position="35"/>
    </location>
</feature>
<dbReference type="GO" id="GO:0016301">
    <property type="term" value="F:kinase activity"/>
    <property type="evidence" value="ECO:0007669"/>
    <property type="project" value="UniProtKB-KW"/>
</dbReference>
<organism evidence="2 3">
    <name type="scientific">Apiospora kogelbergensis</name>
    <dbReference type="NCBI Taxonomy" id="1337665"/>
    <lineage>
        <taxon>Eukaryota</taxon>
        <taxon>Fungi</taxon>
        <taxon>Dikarya</taxon>
        <taxon>Ascomycota</taxon>
        <taxon>Pezizomycotina</taxon>
        <taxon>Sordariomycetes</taxon>
        <taxon>Xylariomycetidae</taxon>
        <taxon>Amphisphaeriales</taxon>
        <taxon>Apiosporaceae</taxon>
        <taxon>Apiospora</taxon>
    </lineage>
</organism>
<keyword evidence="2" id="KW-0808">Transferase</keyword>